<dbReference type="KEGG" id="sace:GIY23_01165"/>
<accession>A0A5Q3QA61</accession>
<dbReference type="AlphaFoldDB" id="A0A5Q3QA61"/>
<protein>
    <recommendedName>
        <fullName evidence="5">YggT family protein</fullName>
    </recommendedName>
</protein>
<dbReference type="EMBL" id="CP045929">
    <property type="protein sequence ID" value="QGK68355.1"/>
    <property type="molecule type" value="Genomic_DNA"/>
</dbReference>
<evidence type="ECO:0000256" key="1">
    <source>
        <dbReference type="SAM" id="MobiDB-lite"/>
    </source>
</evidence>
<keyword evidence="2" id="KW-1133">Transmembrane helix</keyword>
<organism evidence="3 4">
    <name type="scientific">Allosaccharopolyspora coralli</name>
    <dbReference type="NCBI Taxonomy" id="2665642"/>
    <lineage>
        <taxon>Bacteria</taxon>
        <taxon>Bacillati</taxon>
        <taxon>Actinomycetota</taxon>
        <taxon>Actinomycetes</taxon>
        <taxon>Pseudonocardiales</taxon>
        <taxon>Pseudonocardiaceae</taxon>
        <taxon>Allosaccharopolyspora</taxon>
    </lineage>
</organism>
<keyword evidence="4" id="KW-1185">Reference proteome</keyword>
<dbReference type="Proteomes" id="UP000371041">
    <property type="component" value="Chromosome"/>
</dbReference>
<evidence type="ECO:0000313" key="3">
    <source>
        <dbReference type="EMBL" id="QGK68355.1"/>
    </source>
</evidence>
<dbReference type="RefSeq" id="WP_154074964.1">
    <property type="nucleotide sequence ID" value="NZ_CP045929.1"/>
</dbReference>
<feature type="transmembrane region" description="Helical" evidence="2">
    <location>
        <begin position="48"/>
        <end position="68"/>
    </location>
</feature>
<feature type="transmembrane region" description="Helical" evidence="2">
    <location>
        <begin position="109"/>
        <end position="127"/>
    </location>
</feature>
<feature type="region of interest" description="Disordered" evidence="1">
    <location>
        <begin position="1"/>
        <end position="29"/>
    </location>
</feature>
<evidence type="ECO:0000313" key="4">
    <source>
        <dbReference type="Proteomes" id="UP000371041"/>
    </source>
</evidence>
<feature type="compositionally biased region" description="Low complexity" evidence="1">
    <location>
        <begin position="1"/>
        <end position="23"/>
    </location>
</feature>
<evidence type="ECO:0000256" key="2">
    <source>
        <dbReference type="SAM" id="Phobius"/>
    </source>
</evidence>
<evidence type="ECO:0008006" key="5">
    <source>
        <dbReference type="Google" id="ProtNLM"/>
    </source>
</evidence>
<name>A0A5Q3QA61_9PSEU</name>
<keyword evidence="2" id="KW-0812">Transmembrane</keyword>
<sequence>MTENTETTSANANANANTGTASTPAEGKRRRFDVAHARSRTVGVLVAVVRWIGTVAALLLSAHVVLTIGGANQQNPITQFVAEWAEFLALGFSNLFTPEDPQLSVLVNYGAAALFWLLVTSLAVRILRALG</sequence>
<keyword evidence="2" id="KW-0472">Membrane</keyword>
<gene>
    <name evidence="3" type="ORF">GIY23_01165</name>
</gene>
<reference evidence="4" key="1">
    <citation type="submission" date="2019-11" db="EMBL/GenBank/DDBJ databases">
        <title>The complete genome sequence of Saccharopolyspora sp. E2A.</title>
        <authorList>
            <person name="Zhang G."/>
        </authorList>
    </citation>
    <scope>NUCLEOTIDE SEQUENCE [LARGE SCALE GENOMIC DNA]</scope>
    <source>
        <strain evidence="4">E2A</strain>
    </source>
</reference>
<proteinExistence type="predicted"/>